<dbReference type="AlphaFoldDB" id="A0A6J4RW37"/>
<evidence type="ECO:0000313" key="2">
    <source>
        <dbReference type="EMBL" id="CAA9476774.1"/>
    </source>
</evidence>
<dbReference type="SUPFAM" id="SSF109604">
    <property type="entry name" value="HD-domain/PDEase-like"/>
    <property type="match status" value="1"/>
</dbReference>
<dbReference type="PANTHER" id="PTHR43155">
    <property type="entry name" value="CYCLIC DI-GMP PHOSPHODIESTERASE PA4108-RELATED"/>
    <property type="match status" value="1"/>
</dbReference>
<name>A0A6J4RW37_9ACTN</name>
<dbReference type="Pfam" id="PF13487">
    <property type="entry name" value="HD_5"/>
    <property type="match status" value="1"/>
</dbReference>
<evidence type="ECO:0000259" key="1">
    <source>
        <dbReference type="PROSITE" id="PS51832"/>
    </source>
</evidence>
<keyword evidence="2" id="KW-0378">Hydrolase</keyword>
<dbReference type="PROSITE" id="PS51832">
    <property type="entry name" value="HD_GYP"/>
    <property type="match status" value="1"/>
</dbReference>
<dbReference type="SMART" id="SM00471">
    <property type="entry name" value="HDc"/>
    <property type="match status" value="1"/>
</dbReference>
<dbReference type="InterPro" id="IPR003607">
    <property type="entry name" value="HD/PDEase_dom"/>
</dbReference>
<accession>A0A6J4RW37</accession>
<organism evidence="2">
    <name type="scientific">uncultured Solirubrobacteraceae bacterium</name>
    <dbReference type="NCBI Taxonomy" id="1162706"/>
    <lineage>
        <taxon>Bacteria</taxon>
        <taxon>Bacillati</taxon>
        <taxon>Actinomycetota</taxon>
        <taxon>Thermoleophilia</taxon>
        <taxon>Solirubrobacterales</taxon>
        <taxon>Solirubrobacteraceae</taxon>
        <taxon>environmental samples</taxon>
    </lineage>
</organism>
<dbReference type="GO" id="GO:0016787">
    <property type="term" value="F:hydrolase activity"/>
    <property type="evidence" value="ECO:0007669"/>
    <property type="project" value="UniProtKB-KW"/>
</dbReference>
<sequence>SVIALSDLAAADSYTLQHSIDVCAVGLMIAKRIFDEQGRIDYRGRRVFDKLEHWLAKLGVGLMLHDIGKVAIPADVLNKPGRLDDEEMALVRTHPQVGVDLLASDAVSPLVKAVVRSHHERWDGTGYPMGLSGTDIPHFARIAAVADVFDAVTSERPYHPAARQHVGHDVINRNDGTQFDHEVVAYFNKVVAPYPPGDEIVLADGRSGVVVSCPKDDLARPLVRIGFDAGGARVEPEEIDLAQREDLLPSSLVAVVAA</sequence>
<dbReference type="EMBL" id="CADCVS010000085">
    <property type="protein sequence ID" value="CAA9476774.1"/>
    <property type="molecule type" value="Genomic_DNA"/>
</dbReference>
<dbReference type="PANTHER" id="PTHR43155:SF2">
    <property type="entry name" value="CYCLIC DI-GMP PHOSPHODIESTERASE PA4108"/>
    <property type="match status" value="1"/>
</dbReference>
<reference evidence="2" key="1">
    <citation type="submission" date="2020-02" db="EMBL/GenBank/DDBJ databases">
        <authorList>
            <person name="Meier V. D."/>
        </authorList>
    </citation>
    <scope>NUCLEOTIDE SEQUENCE</scope>
    <source>
        <strain evidence="2">AVDCRST_MAG30</strain>
    </source>
</reference>
<feature type="non-terminal residue" evidence="2">
    <location>
        <position position="1"/>
    </location>
</feature>
<dbReference type="CDD" id="cd00077">
    <property type="entry name" value="HDc"/>
    <property type="match status" value="1"/>
</dbReference>
<dbReference type="Gene3D" id="1.10.3210.10">
    <property type="entry name" value="Hypothetical protein af1432"/>
    <property type="match status" value="1"/>
</dbReference>
<proteinExistence type="predicted"/>
<feature type="domain" description="HD-GYP" evidence="1">
    <location>
        <begin position="1"/>
        <end position="203"/>
    </location>
</feature>
<protein>
    <submittedName>
        <fullName evidence="2">Metal dependent phosphohydrolase, HD region</fullName>
    </submittedName>
</protein>
<gene>
    <name evidence="2" type="ORF">AVDCRST_MAG30-517</name>
</gene>
<dbReference type="InterPro" id="IPR037522">
    <property type="entry name" value="HD_GYP_dom"/>
</dbReference>